<evidence type="ECO:0000256" key="4">
    <source>
        <dbReference type="ARBA" id="ARBA00023163"/>
    </source>
</evidence>
<proteinExistence type="predicted"/>
<organism evidence="6 7">
    <name type="scientific">Thomasclavelia cocleata</name>
    <dbReference type="NCBI Taxonomy" id="69824"/>
    <lineage>
        <taxon>Bacteria</taxon>
        <taxon>Bacillati</taxon>
        <taxon>Bacillota</taxon>
        <taxon>Erysipelotrichia</taxon>
        <taxon>Erysipelotrichales</taxon>
        <taxon>Coprobacillaceae</taxon>
        <taxon>Thomasclavelia</taxon>
    </lineage>
</organism>
<reference evidence="7" key="1">
    <citation type="submission" date="2016-10" db="EMBL/GenBank/DDBJ databases">
        <authorList>
            <person name="Varghese N."/>
            <person name="Submissions S."/>
        </authorList>
    </citation>
    <scope>NUCLEOTIDE SEQUENCE [LARGE SCALE GENOMIC DNA]</scope>
    <source>
        <strain evidence="7">DSM 1551</strain>
    </source>
</reference>
<keyword evidence="2" id="KW-0731">Sigma factor</keyword>
<dbReference type="GO" id="GO:0003677">
    <property type="term" value="F:DNA binding"/>
    <property type="evidence" value="ECO:0007669"/>
    <property type="project" value="UniProtKB-KW"/>
</dbReference>
<accession>A0A1I0EXR8</accession>
<dbReference type="Pfam" id="PF04542">
    <property type="entry name" value="Sigma70_r2"/>
    <property type="match status" value="1"/>
</dbReference>
<dbReference type="InterPro" id="IPR039425">
    <property type="entry name" value="RNA_pol_sigma-70-like"/>
</dbReference>
<evidence type="ECO:0000313" key="7">
    <source>
        <dbReference type="Proteomes" id="UP000198558"/>
    </source>
</evidence>
<dbReference type="InterPro" id="IPR013325">
    <property type="entry name" value="RNA_pol_sigma_r2"/>
</dbReference>
<dbReference type="NCBIfam" id="TIGR02937">
    <property type="entry name" value="sigma70-ECF"/>
    <property type="match status" value="1"/>
</dbReference>
<dbReference type="Gene3D" id="1.10.1740.10">
    <property type="match status" value="1"/>
</dbReference>
<keyword evidence="1" id="KW-0805">Transcription regulation</keyword>
<dbReference type="GeneID" id="78288410"/>
<gene>
    <name evidence="6" type="ORF">SAMN04489758_1157</name>
</gene>
<keyword evidence="4" id="KW-0804">Transcription</keyword>
<feature type="domain" description="RNA polymerase sigma-70 region 2" evidence="5">
    <location>
        <begin position="28"/>
        <end position="87"/>
    </location>
</feature>
<dbReference type="Proteomes" id="UP000198558">
    <property type="component" value="Unassembled WGS sequence"/>
</dbReference>
<keyword evidence="3" id="KW-0238">DNA-binding</keyword>
<sequence>MDKKEINMMITKATQGDNKALEELLIEVQDFVYNLSLRMLGTIADCEDATQDILIKIMTNLSSFRKDSNYQTWVYRIAVNYLIDYRKSMFAMRPLNFDFYGNDIRYGHSDNEELLLGLNQEQLAEELKMSCTNVMLQCLDPETRCIFIVGTMFKIDSKIAGEIFEISPENYRKKLSRARSKMAKFLSEYCGLGGGMCSCIKRVSYAIEQHRLDPRNLEYSKLKQLDHEILENCKIDMEYIDELSESFMSLPNYKTSIESKEIIKNLLNSKEIAQIKNY</sequence>
<dbReference type="GO" id="GO:0016987">
    <property type="term" value="F:sigma factor activity"/>
    <property type="evidence" value="ECO:0007669"/>
    <property type="project" value="UniProtKB-KW"/>
</dbReference>
<dbReference type="EMBL" id="FOIN01000015">
    <property type="protein sequence ID" value="SET49962.1"/>
    <property type="molecule type" value="Genomic_DNA"/>
</dbReference>
<dbReference type="GO" id="GO:0006352">
    <property type="term" value="P:DNA-templated transcription initiation"/>
    <property type="evidence" value="ECO:0007669"/>
    <property type="project" value="InterPro"/>
</dbReference>
<dbReference type="PANTHER" id="PTHR43133:SF8">
    <property type="entry name" value="RNA POLYMERASE SIGMA FACTOR HI_1459-RELATED"/>
    <property type="match status" value="1"/>
</dbReference>
<name>A0A1I0EXR8_9FIRM</name>
<dbReference type="InterPro" id="IPR007627">
    <property type="entry name" value="RNA_pol_sigma70_r2"/>
</dbReference>
<dbReference type="SUPFAM" id="SSF88946">
    <property type="entry name" value="Sigma2 domain of RNA polymerase sigma factors"/>
    <property type="match status" value="1"/>
</dbReference>
<protein>
    <submittedName>
        <fullName evidence="6">RNA polymerase sigma factor, sigma-70 family</fullName>
    </submittedName>
</protein>
<evidence type="ECO:0000259" key="5">
    <source>
        <dbReference type="Pfam" id="PF04542"/>
    </source>
</evidence>
<evidence type="ECO:0000313" key="6">
    <source>
        <dbReference type="EMBL" id="SET49962.1"/>
    </source>
</evidence>
<dbReference type="OrthoDB" id="9784984at2"/>
<evidence type="ECO:0000256" key="1">
    <source>
        <dbReference type="ARBA" id="ARBA00023015"/>
    </source>
</evidence>
<keyword evidence="7" id="KW-1185">Reference proteome</keyword>
<dbReference type="InterPro" id="IPR014284">
    <property type="entry name" value="RNA_pol_sigma-70_dom"/>
</dbReference>
<evidence type="ECO:0000256" key="2">
    <source>
        <dbReference type="ARBA" id="ARBA00023082"/>
    </source>
</evidence>
<dbReference type="PANTHER" id="PTHR43133">
    <property type="entry name" value="RNA POLYMERASE ECF-TYPE SIGMA FACTO"/>
    <property type="match status" value="1"/>
</dbReference>
<dbReference type="AlphaFoldDB" id="A0A1I0EXR8"/>
<dbReference type="RefSeq" id="WP_092353886.1">
    <property type="nucleotide sequence ID" value="NZ_FOIN01000015.1"/>
</dbReference>
<evidence type="ECO:0000256" key="3">
    <source>
        <dbReference type="ARBA" id="ARBA00023125"/>
    </source>
</evidence>